<dbReference type="GO" id="GO:0004725">
    <property type="term" value="F:protein tyrosine phosphatase activity"/>
    <property type="evidence" value="ECO:0007669"/>
    <property type="project" value="InterPro"/>
</dbReference>
<organism evidence="3 4">
    <name type="scientific">Streptomyces armeniacus</name>
    <dbReference type="NCBI Taxonomy" id="83291"/>
    <lineage>
        <taxon>Bacteria</taxon>
        <taxon>Bacillati</taxon>
        <taxon>Actinomycetota</taxon>
        <taxon>Actinomycetes</taxon>
        <taxon>Kitasatosporales</taxon>
        <taxon>Streptomycetaceae</taxon>
        <taxon>Streptomyces</taxon>
    </lineage>
</organism>
<evidence type="ECO:0000259" key="2">
    <source>
        <dbReference type="PROSITE" id="PS50056"/>
    </source>
</evidence>
<accession>A0A345XTI1</accession>
<feature type="domain" description="Tyrosine specific protein phosphatases" evidence="2">
    <location>
        <begin position="533"/>
        <end position="570"/>
    </location>
</feature>
<dbReference type="Pfam" id="PF14518">
    <property type="entry name" value="Haem_oxygenas_2"/>
    <property type="match status" value="1"/>
</dbReference>
<dbReference type="Proteomes" id="UP000254425">
    <property type="component" value="Chromosome"/>
</dbReference>
<dbReference type="Gene3D" id="3.90.190.10">
    <property type="entry name" value="Protein tyrosine phosphatase superfamily"/>
    <property type="match status" value="1"/>
</dbReference>
<reference evidence="3 4" key="1">
    <citation type="submission" date="2018-07" db="EMBL/GenBank/DDBJ databases">
        <title>Draft genome of the type strain Streptomyces armeniacus ATCC 15676.</title>
        <authorList>
            <person name="Labana P."/>
            <person name="Gosse J.T."/>
            <person name="Boddy C.N."/>
        </authorList>
    </citation>
    <scope>NUCLEOTIDE SEQUENCE [LARGE SCALE GENOMIC DNA]</scope>
    <source>
        <strain evidence="3 4">ATCC 15676</strain>
    </source>
</reference>
<dbReference type="PROSITE" id="PS50056">
    <property type="entry name" value="TYR_PHOSPHATASE_2"/>
    <property type="match status" value="1"/>
</dbReference>
<feature type="compositionally biased region" description="Pro residues" evidence="1">
    <location>
        <begin position="399"/>
        <end position="410"/>
    </location>
</feature>
<dbReference type="InterPro" id="IPR000242">
    <property type="entry name" value="PTP_cat"/>
</dbReference>
<feature type="region of interest" description="Disordered" evidence="1">
    <location>
        <begin position="361"/>
        <end position="425"/>
    </location>
</feature>
<dbReference type="EMBL" id="CP031320">
    <property type="protein sequence ID" value="AXK34947.1"/>
    <property type="molecule type" value="Genomic_DNA"/>
</dbReference>
<dbReference type="Gene3D" id="1.20.910.10">
    <property type="entry name" value="Heme oxygenase-like"/>
    <property type="match status" value="1"/>
</dbReference>
<evidence type="ECO:0000313" key="4">
    <source>
        <dbReference type="Proteomes" id="UP000254425"/>
    </source>
</evidence>
<dbReference type="SUPFAM" id="SSF52799">
    <property type="entry name" value="(Phosphotyrosine protein) phosphatases II"/>
    <property type="match status" value="1"/>
</dbReference>
<dbReference type="InterPro" id="IPR000387">
    <property type="entry name" value="Tyr_Pase_dom"/>
</dbReference>
<dbReference type="InterPro" id="IPR029021">
    <property type="entry name" value="Prot-tyrosine_phosphatase-like"/>
</dbReference>
<proteinExistence type="predicted"/>
<evidence type="ECO:0000256" key="1">
    <source>
        <dbReference type="SAM" id="MobiDB-lite"/>
    </source>
</evidence>
<dbReference type="AlphaFoldDB" id="A0A345XTI1"/>
<feature type="region of interest" description="Disordered" evidence="1">
    <location>
        <begin position="1"/>
        <end position="21"/>
    </location>
</feature>
<dbReference type="SMART" id="SM01236">
    <property type="entry name" value="Haem_oxygenase_2"/>
    <property type="match status" value="1"/>
</dbReference>
<feature type="compositionally biased region" description="Low complexity" evidence="1">
    <location>
        <begin position="387"/>
        <end position="398"/>
    </location>
</feature>
<sequence length="596" mass="64577">MNGDGEAGPAPAPMAVSPELPRSRGDISAAVLAYLRGTGSHLPGSAEVGRADPYGDDLQLALYVLYELHYHGFEGVTDRQEWNPELLLLRGDAEERFLTAVRSATDRTTDVDGLLAGLLREPVEDAGDGVSHHLKRTGAWWQLREYAAVRSLYHLKEADPHAWVIPRLRGRAKAAMTAVEFDEFGAGRAEDMHARLFAELMDDLGLDSRYGRYLDAAPAEALATVNLMSLCGLHRALRGALVGHFATVEVTSSPGARRMAEAMRRAGAGPAAQRFYDEHVEADAVHEQIVRRDVVGGLLEAEPWLAPDVALGIQATGLLEDRLGERLLSAWREERSALRPWLLSYTRLMLPTPIRLWGGCGSVTKKRKRKAPAGSRRPAPGPPPAPVSALVPVSVPKSALPPPGSGPPAPADRETSPEGGARVGVYGASVRHPARAPRGYARRMTASPASSWEPAAAGVLRLPSGRLVRGRGLRRPLPPGAVPDFALYLLGRQPPAVDWESRWVRWPDFRLPADREAAADALREAWERAVTERVEVACGAGVGRTGTALACLAVLDGVPNAEAVAYVREHYAPRAVETPWQRRYVSRFSPAAQRRA</sequence>
<evidence type="ECO:0000313" key="3">
    <source>
        <dbReference type="EMBL" id="AXK34947.1"/>
    </source>
</evidence>
<dbReference type="Pfam" id="PF00102">
    <property type="entry name" value="Y_phosphatase"/>
    <property type="match status" value="1"/>
</dbReference>
<dbReference type="KEGG" id="sarm:DVA86_22185"/>
<keyword evidence="4" id="KW-1185">Reference proteome</keyword>
<dbReference type="InterPro" id="IPR016084">
    <property type="entry name" value="Haem_Oase-like_multi-hlx"/>
</dbReference>
<name>A0A345XTI1_9ACTN</name>
<gene>
    <name evidence="3" type="ORF">DVA86_22185</name>
</gene>
<protein>
    <recommendedName>
        <fullName evidence="2">Tyrosine specific protein phosphatases domain-containing protein</fullName>
    </recommendedName>
</protein>